<dbReference type="Gene3D" id="1.50.10.100">
    <property type="entry name" value="Chondroitin AC/alginate lyase"/>
    <property type="match status" value="1"/>
</dbReference>
<evidence type="ECO:0000256" key="4">
    <source>
        <dbReference type="ARBA" id="ARBA00023239"/>
    </source>
</evidence>
<comment type="subcellular location">
    <subcellularLocation>
        <location evidence="1">Periplasm</location>
    </subcellularLocation>
</comment>
<evidence type="ECO:0000313" key="7">
    <source>
        <dbReference type="EMBL" id="TSE04144.1"/>
    </source>
</evidence>
<evidence type="ECO:0000259" key="6">
    <source>
        <dbReference type="Pfam" id="PF16889"/>
    </source>
</evidence>
<gene>
    <name evidence="7" type="ORF">FOF46_27280</name>
</gene>
<dbReference type="GO" id="GO:0042597">
    <property type="term" value="C:periplasmic space"/>
    <property type="evidence" value="ECO:0007669"/>
    <property type="project" value="UniProtKB-SubCell"/>
</dbReference>
<dbReference type="InterPro" id="IPR031680">
    <property type="entry name" value="Hepar_II_III_N"/>
</dbReference>
<protein>
    <submittedName>
        <fullName evidence="7">Heparinase</fullName>
    </submittedName>
</protein>
<dbReference type="RefSeq" id="WP_143918680.1">
    <property type="nucleotide sequence ID" value="NZ_CANMIK010000037.1"/>
</dbReference>
<dbReference type="Proteomes" id="UP000318833">
    <property type="component" value="Unassembled WGS sequence"/>
</dbReference>
<evidence type="ECO:0000259" key="5">
    <source>
        <dbReference type="Pfam" id="PF07940"/>
    </source>
</evidence>
<organism evidence="7 8">
    <name type="scientific">Aquimarina algiphila</name>
    <dbReference type="NCBI Taxonomy" id="2047982"/>
    <lineage>
        <taxon>Bacteria</taxon>
        <taxon>Pseudomonadati</taxon>
        <taxon>Bacteroidota</taxon>
        <taxon>Flavobacteriia</taxon>
        <taxon>Flavobacteriales</taxon>
        <taxon>Flavobacteriaceae</taxon>
        <taxon>Aquimarina</taxon>
    </lineage>
</organism>
<dbReference type="OrthoDB" id="7335480at2"/>
<keyword evidence="8" id="KW-1185">Reference proteome</keyword>
<dbReference type="GO" id="GO:0016829">
    <property type="term" value="F:lyase activity"/>
    <property type="evidence" value="ECO:0007669"/>
    <property type="project" value="UniProtKB-KW"/>
</dbReference>
<dbReference type="EMBL" id="VLNR01000087">
    <property type="protein sequence ID" value="TSE04144.1"/>
    <property type="molecule type" value="Genomic_DNA"/>
</dbReference>
<proteinExistence type="predicted"/>
<name>A0A554VBY9_9FLAO</name>
<dbReference type="Pfam" id="PF07940">
    <property type="entry name" value="Hepar_II_III_C"/>
    <property type="match status" value="1"/>
</dbReference>
<comment type="caution">
    <text evidence="7">The sequence shown here is derived from an EMBL/GenBank/DDBJ whole genome shotgun (WGS) entry which is preliminary data.</text>
</comment>
<dbReference type="Pfam" id="PF16889">
    <property type="entry name" value="Hepar_II_III_N"/>
    <property type="match status" value="1"/>
</dbReference>
<keyword evidence="4" id="KW-0456">Lyase</keyword>
<feature type="domain" description="Heparinase II/III-like C-terminal" evidence="5">
    <location>
        <begin position="406"/>
        <end position="614"/>
    </location>
</feature>
<dbReference type="PANTHER" id="PTHR39210">
    <property type="entry name" value="HEPARIN-SULFATE LYASE"/>
    <property type="match status" value="1"/>
</dbReference>
<dbReference type="InterPro" id="IPR012480">
    <property type="entry name" value="Hepar_II_III_C"/>
</dbReference>
<evidence type="ECO:0000256" key="1">
    <source>
        <dbReference type="ARBA" id="ARBA00004418"/>
    </source>
</evidence>
<keyword evidence="2" id="KW-0732">Signal</keyword>
<dbReference type="Gene3D" id="2.70.98.70">
    <property type="match status" value="1"/>
</dbReference>
<dbReference type="SUPFAM" id="SSF48230">
    <property type="entry name" value="Chondroitin AC/alginate lyase"/>
    <property type="match status" value="1"/>
</dbReference>
<sequence>MVIIIRNILIVLVFIFFPDNTLAQKNWKEIISIKDLNDNYPEILHHIFDHINLNYPGLEKVKDSYDNNEVIKACEYLLLYYKNGNTSNYLRKKLPIQTHKTIAQADTILKNVFTIQNVKGKVPYGKDGHRDWYYKGPNEDAEWAWLSNRHHQVDEVLNAYFDTGNPKYVIYIDSFLRDFIIKSQPYPNKQTWGAIWRGLEVSFRNKSWPRIFYSLIDSEHLLDVTKLLILSSLSDHADYNHKYHIGGNWLTMELSGLSVVATCFPEYKKSEEWLSYATEKLTQSIADQVYDDGVQNELTSHYHYVALMNFEEFKNTCELAGKKVPSSLIRTIEKMYDYTAKSIRPSGFGGLNNDGDLMYNRDNVLKGAKKFDRPDWEYIASNGKTGLAPFTLSYFFPWAGQLISRNGFDKDAHWSFFDVGPWGATHQHNDKLHISVSAYGRDLLVDSGRFAYKGEVAKKFRSYAQSSAGHNTVLIDHKGQGEGPSVTEKPLDTASYKITDEFDYATGSFNVFNDIQGKAIHNRSIFYIRGDFWIVVDKIITDRPREIQTLWHWHPECIVEQENKIVKTNHEKGNLAIIPVGYQDFKITQIKGREKPSPQGWYSSMYNQFEPNTATSYSTTIKANKTLVWILQPSKNKLQLLKPKIIAEDNSQIKIEVKSKQYQYQVNIPFYNSTKAALIKK</sequence>
<dbReference type="InterPro" id="IPR008929">
    <property type="entry name" value="Chondroitin_lyas"/>
</dbReference>
<evidence type="ECO:0000256" key="3">
    <source>
        <dbReference type="ARBA" id="ARBA00022764"/>
    </source>
</evidence>
<keyword evidence="3" id="KW-0574">Periplasm</keyword>
<evidence type="ECO:0000313" key="8">
    <source>
        <dbReference type="Proteomes" id="UP000318833"/>
    </source>
</evidence>
<evidence type="ECO:0000256" key="2">
    <source>
        <dbReference type="ARBA" id="ARBA00022729"/>
    </source>
</evidence>
<dbReference type="PANTHER" id="PTHR39210:SF1">
    <property type="entry name" value="HEPARIN-SULFATE LYASE"/>
    <property type="match status" value="1"/>
</dbReference>
<reference evidence="7 8" key="1">
    <citation type="submission" date="2019-07" db="EMBL/GenBank/DDBJ databases">
        <title>The draft genome sequence of Aquimarina algiphila M91.</title>
        <authorList>
            <person name="Meng X."/>
        </authorList>
    </citation>
    <scope>NUCLEOTIDE SEQUENCE [LARGE SCALE GENOMIC DNA]</scope>
    <source>
        <strain evidence="7 8">M91</strain>
    </source>
</reference>
<dbReference type="AlphaFoldDB" id="A0A554VBY9"/>
<accession>A0A554VBY9</accession>
<feature type="domain" description="Heparin-sulfate lyase N-terminal" evidence="6">
    <location>
        <begin position="47"/>
        <end position="355"/>
    </location>
</feature>